<accession>A0A2V0QKL8</accession>
<name>A0A2V0QKL8_PSESF</name>
<protein>
    <submittedName>
        <fullName evidence="1">Uncharacterized protein</fullName>
    </submittedName>
</protein>
<dbReference type="EMBL" id="BGJZ01000113">
    <property type="protein sequence ID" value="GBH09110.1"/>
    <property type="molecule type" value="Genomic_DNA"/>
</dbReference>
<dbReference type="Proteomes" id="UP000247480">
    <property type="component" value="Unassembled WGS sequence"/>
</dbReference>
<gene>
    <name evidence="1" type="ORF">KPSA1_02504</name>
</gene>
<sequence length="41" mass="4412">MITGLVCIIPAETGLAAINFSSCNGCINPDLNRLLLRMCLF</sequence>
<evidence type="ECO:0000313" key="2">
    <source>
        <dbReference type="Proteomes" id="UP000247480"/>
    </source>
</evidence>
<evidence type="ECO:0000313" key="1">
    <source>
        <dbReference type="EMBL" id="GBH09110.1"/>
    </source>
</evidence>
<reference evidence="1 2" key="1">
    <citation type="submission" date="2018-04" db="EMBL/GenBank/DDBJ databases">
        <title>Draft genome sequence of Pseudomonas syringae pv. actinidiae biovar 1 strains isolated from kiwifruit in Kagawa prefecture.</title>
        <authorList>
            <person name="Tabuchi M."/>
            <person name="Saito M."/>
            <person name="Fujiwara S."/>
            <person name="Sasa N."/>
            <person name="Akimitsu K."/>
            <person name="Gomi K."/>
            <person name="Konishi-Sugita S."/>
            <person name="Hamano K."/>
            <person name="Kataoka I."/>
        </authorList>
    </citation>
    <scope>NUCLEOTIDE SEQUENCE [LARGE SCALE GENOMIC DNA]</scope>
    <source>
        <strain evidence="1 2">MAFF212206</strain>
    </source>
</reference>
<comment type="caution">
    <text evidence="1">The sequence shown here is derived from an EMBL/GenBank/DDBJ whole genome shotgun (WGS) entry which is preliminary data.</text>
</comment>
<dbReference type="AlphaFoldDB" id="A0A2V0QKL8"/>
<proteinExistence type="predicted"/>
<organism evidence="1 2">
    <name type="scientific">Pseudomonas syringae pv. actinidiae</name>
    <dbReference type="NCBI Taxonomy" id="103796"/>
    <lineage>
        <taxon>Bacteria</taxon>
        <taxon>Pseudomonadati</taxon>
        <taxon>Pseudomonadota</taxon>
        <taxon>Gammaproteobacteria</taxon>
        <taxon>Pseudomonadales</taxon>
        <taxon>Pseudomonadaceae</taxon>
        <taxon>Pseudomonas</taxon>
        <taxon>Pseudomonas syringae</taxon>
    </lineage>
</organism>